<dbReference type="EMBL" id="BQNB010008928">
    <property type="protein sequence ID" value="GJS56321.1"/>
    <property type="molecule type" value="Genomic_DNA"/>
</dbReference>
<reference evidence="1" key="1">
    <citation type="journal article" date="2022" name="Int. J. Mol. Sci.">
        <title>Draft Genome of Tanacetum Coccineum: Genomic Comparison of Closely Related Tanacetum-Family Plants.</title>
        <authorList>
            <person name="Yamashiro T."/>
            <person name="Shiraishi A."/>
            <person name="Nakayama K."/>
            <person name="Satake H."/>
        </authorList>
    </citation>
    <scope>NUCLEOTIDE SEQUENCE</scope>
</reference>
<protein>
    <submittedName>
        <fullName evidence="1">ACT domain repeat 8</fullName>
    </submittedName>
</protein>
<reference evidence="1" key="2">
    <citation type="submission" date="2022-01" db="EMBL/GenBank/DDBJ databases">
        <authorList>
            <person name="Yamashiro T."/>
            <person name="Shiraishi A."/>
            <person name="Satake H."/>
            <person name="Nakayama K."/>
        </authorList>
    </citation>
    <scope>NUCLEOTIDE SEQUENCE</scope>
</reference>
<evidence type="ECO:0000313" key="1">
    <source>
        <dbReference type="EMBL" id="GJS56321.1"/>
    </source>
</evidence>
<dbReference type="PANTHER" id="PTHR36765">
    <property type="entry name" value="EXPRESSED PROTEIN"/>
    <property type="match status" value="1"/>
</dbReference>
<proteinExistence type="predicted"/>
<dbReference type="Proteomes" id="UP001151760">
    <property type="component" value="Unassembled WGS sequence"/>
</dbReference>
<comment type="caution">
    <text evidence="1">The sequence shown here is derived from an EMBL/GenBank/DDBJ whole genome shotgun (WGS) entry which is preliminary data.</text>
</comment>
<sequence length="277" mass="30852">MYVETRGRMEIKGPNLIAIFDCLMRKETGLSVEEWRRYGTQAINFRRENAMNVTKAEISTGTGIARNVLYVTNAIGNPVDSKVIDSVMQRIGSGHLRVKELPLMYHQKAENYDQNTSSSLGGEVFTAAARHLASSGVDIYTGLAKAVRALYVNIFKDEAIIQFLNSKDSIRLQSNLKGLNSSLEFIQLHENFNHILMAHTLVVSLSIDTLYVVCCANNLFLLLFKQQIKSAAVDGNNIIASVKQAREKFLAMLAAIEAAAKLKAQKEEERIAELKKI</sequence>
<evidence type="ECO:0000313" key="2">
    <source>
        <dbReference type="Proteomes" id="UP001151760"/>
    </source>
</evidence>
<name>A0ABQ4WTT6_9ASTR</name>
<keyword evidence="2" id="KW-1185">Reference proteome</keyword>
<gene>
    <name evidence="1" type="ORF">Tco_0629683</name>
</gene>
<dbReference type="PANTHER" id="PTHR36765:SF1">
    <property type="entry name" value="EXPRESSED PROTEIN"/>
    <property type="match status" value="1"/>
</dbReference>
<organism evidence="1 2">
    <name type="scientific">Tanacetum coccineum</name>
    <dbReference type="NCBI Taxonomy" id="301880"/>
    <lineage>
        <taxon>Eukaryota</taxon>
        <taxon>Viridiplantae</taxon>
        <taxon>Streptophyta</taxon>
        <taxon>Embryophyta</taxon>
        <taxon>Tracheophyta</taxon>
        <taxon>Spermatophyta</taxon>
        <taxon>Magnoliopsida</taxon>
        <taxon>eudicotyledons</taxon>
        <taxon>Gunneridae</taxon>
        <taxon>Pentapetalae</taxon>
        <taxon>asterids</taxon>
        <taxon>campanulids</taxon>
        <taxon>Asterales</taxon>
        <taxon>Asteraceae</taxon>
        <taxon>Asteroideae</taxon>
        <taxon>Anthemideae</taxon>
        <taxon>Anthemidinae</taxon>
        <taxon>Tanacetum</taxon>
    </lineage>
</organism>
<accession>A0ABQ4WTT6</accession>